<evidence type="ECO:0000313" key="3">
    <source>
        <dbReference type="Proteomes" id="UP001151760"/>
    </source>
</evidence>
<feature type="compositionally biased region" description="Basic and acidic residues" evidence="1">
    <location>
        <begin position="43"/>
        <end position="59"/>
    </location>
</feature>
<reference evidence="2" key="2">
    <citation type="submission" date="2022-01" db="EMBL/GenBank/DDBJ databases">
        <authorList>
            <person name="Yamashiro T."/>
            <person name="Shiraishi A."/>
            <person name="Satake H."/>
            <person name="Nakayama K."/>
        </authorList>
    </citation>
    <scope>NUCLEOTIDE SEQUENCE</scope>
</reference>
<evidence type="ECO:0000313" key="2">
    <source>
        <dbReference type="EMBL" id="GJT19111.1"/>
    </source>
</evidence>
<feature type="region of interest" description="Disordered" evidence="1">
    <location>
        <begin position="1"/>
        <end position="63"/>
    </location>
</feature>
<dbReference type="EMBL" id="BQNB010013690">
    <property type="protein sequence ID" value="GJT19111.1"/>
    <property type="molecule type" value="Genomic_DNA"/>
</dbReference>
<gene>
    <name evidence="2" type="ORF">Tco_0877817</name>
</gene>
<sequence length="100" mass="10803">MQTQEGMANEGITLDAGLDSKASTYDNTSTEQQDGRSSSGDAADAKKAWDDKAVSEKENAAVGPSLNNNTLIEVHLSNNDTFENVFALEIQNHGQYHPVF</sequence>
<feature type="compositionally biased region" description="Polar residues" evidence="1">
    <location>
        <begin position="21"/>
        <end position="40"/>
    </location>
</feature>
<organism evidence="2 3">
    <name type="scientific">Tanacetum coccineum</name>
    <dbReference type="NCBI Taxonomy" id="301880"/>
    <lineage>
        <taxon>Eukaryota</taxon>
        <taxon>Viridiplantae</taxon>
        <taxon>Streptophyta</taxon>
        <taxon>Embryophyta</taxon>
        <taxon>Tracheophyta</taxon>
        <taxon>Spermatophyta</taxon>
        <taxon>Magnoliopsida</taxon>
        <taxon>eudicotyledons</taxon>
        <taxon>Gunneridae</taxon>
        <taxon>Pentapetalae</taxon>
        <taxon>asterids</taxon>
        <taxon>campanulids</taxon>
        <taxon>Asterales</taxon>
        <taxon>Asteraceae</taxon>
        <taxon>Asteroideae</taxon>
        <taxon>Anthemideae</taxon>
        <taxon>Anthemidinae</taxon>
        <taxon>Tanacetum</taxon>
    </lineage>
</organism>
<evidence type="ECO:0000256" key="1">
    <source>
        <dbReference type="SAM" id="MobiDB-lite"/>
    </source>
</evidence>
<accession>A0ABQ5BYW4</accession>
<reference evidence="2" key="1">
    <citation type="journal article" date="2022" name="Int. J. Mol. Sci.">
        <title>Draft Genome of Tanacetum Coccineum: Genomic Comparison of Closely Related Tanacetum-Family Plants.</title>
        <authorList>
            <person name="Yamashiro T."/>
            <person name="Shiraishi A."/>
            <person name="Nakayama K."/>
            <person name="Satake H."/>
        </authorList>
    </citation>
    <scope>NUCLEOTIDE SEQUENCE</scope>
</reference>
<proteinExistence type="predicted"/>
<keyword evidence="3" id="KW-1185">Reference proteome</keyword>
<comment type="caution">
    <text evidence="2">The sequence shown here is derived from an EMBL/GenBank/DDBJ whole genome shotgun (WGS) entry which is preliminary data.</text>
</comment>
<name>A0ABQ5BYW4_9ASTR</name>
<dbReference type="Proteomes" id="UP001151760">
    <property type="component" value="Unassembled WGS sequence"/>
</dbReference>
<protein>
    <submittedName>
        <fullName evidence="2">Uncharacterized protein</fullName>
    </submittedName>
</protein>